<accession>A0A0D6XCY9</accession>
<sequence length="1135" mass="120061">MRKTRLLWLTGLALLLAACGGQGTGGGGGNTGGSVNTGNGTVQVGLQGGTFTQAPQAASVNAPGYQTPYGGIAFTAQVPQGGTLTVTLTFPNPIPQGAVLLKCKGNPQSCNPIQGAQLSGNQATFQVQDGGPLDADGQANGQIVDPVALGVGYALSLPGSSFQVDQNGELLVRVSLARNGYTGPVTLSLEGSDRLAQSPAPDKIAWSFDPNPATGGESYVLLQVGGQVPTGTYALTIRGRAEGLPDQTASFSVQVQAGSGGGGGGGGGGMDGIDFDLSPKAIEVPQGGTASLTLRLKPGGLLSGRVILTLQDPQDHYDLPLGFSLYPASFLLGETPLERTVTLSVGKDAAPGTYRFWAVAKSGSTGRGVELTITVTPASVPTPSLVPEYTVSLFGPASSHSAMALSPLFLVANGNLYALDKENSRARLIAPLPPNLKYATLSPEEGFLLLGGAGGEWEVYRLDLQNPPQLIGRITSCIRIVAWAEAPDRSQAAVACQTGVYWEGLDGSRPLRPWPKVQIYHLTPSGVSAKDTLEPRIGDREGVAFYIDNRNDFIDLSGRDYGYAYGPVLLRGRGIINSYVGEDGQTYYLEYTYLDLLQLRPDGSYGSRLVYAHASNSSPFPPSSIPFPAGGVRNYRSFALIYSGSSDCIRYDTQTGQTSGCSPELLSGDSTYVSFQQNGRELLHGNPVFDEAEGTLLLQVTDAQSGAQETWRLTDLHGGALRDPFPGWNPSWNPSDGNDQVLSAKDGFGLYFHVYNKILVGSSSQIRFGVPRVLGSTITPSSQGLVVTSEGASVLFKPESGSTVLRYLGLARSHALDEGGRVWFMALDNQGKNRLGLYDPATGTLGLSQAAGEMGEVWSMDVRGGRVAALGGRPGRVAGVPTFFALPIEVWDTATRTRVAAVPLPGLEGWDLSWRVKGLRVMGNERVAFAVACTVSGWDTCPPPAPNPNTDDILYVLRVPTGEVEALVARPSGNHGAWSFDVTPDGERVVLLEWDSGRNPPLRPLVLVLKLDGSPERLEFIGSRALYLKGMSPEKIIPLPMGNHPNYPGGREVLSVTWDGRFALTGGVSDVVFERPTRVVDLERAQPVLEGPVLPTSPPGSEYLPRLLPSREGRLALVRKVGDGLEAEVLRLEAP</sequence>
<evidence type="ECO:0000313" key="3">
    <source>
        <dbReference type="Proteomes" id="UP000030364"/>
    </source>
</evidence>
<dbReference type="SUPFAM" id="SSF50998">
    <property type="entry name" value="Quinoprotein alcohol dehydrogenase-like"/>
    <property type="match status" value="1"/>
</dbReference>
<evidence type="ECO:0008006" key="4">
    <source>
        <dbReference type="Google" id="ProtNLM"/>
    </source>
</evidence>
<keyword evidence="1" id="KW-0732">Signal</keyword>
<feature type="signal peptide" evidence="1">
    <location>
        <begin position="1"/>
        <end position="23"/>
    </location>
</feature>
<name>A0A0D6XCY9_THEFI</name>
<dbReference type="InterPro" id="IPR053784">
    <property type="entry name" value="Choice_anch_U_dom"/>
</dbReference>
<dbReference type="InterPro" id="IPR011047">
    <property type="entry name" value="Quinoprotein_ADH-like_sf"/>
</dbReference>
<proteinExistence type="predicted"/>
<gene>
    <name evidence="2" type="ORF">THFILI_02165</name>
</gene>
<dbReference type="PROSITE" id="PS51257">
    <property type="entry name" value="PROKAR_LIPOPROTEIN"/>
    <property type="match status" value="1"/>
</dbReference>
<evidence type="ECO:0000313" key="2">
    <source>
        <dbReference type="EMBL" id="KIX84753.1"/>
    </source>
</evidence>
<reference evidence="2 3" key="1">
    <citation type="journal article" date="2015" name="Genome Announc.">
        <title>Draft Genome Sequence of the Thermophile Thermus filiformis ATCC 43280, Producer of Carotenoid-(Di)glucoside-Branched Fatty Acid (Di)esters and Source of Hyperthermostable Enzymes of Biotechnological Interest.</title>
        <authorList>
            <person name="Mandelli F."/>
            <person name="Oliveira Ramires B."/>
            <person name="Couger M.B."/>
            <person name="Paixao D.A."/>
            <person name="Camilo C.M."/>
            <person name="Polikarpov I."/>
            <person name="Prade R."/>
            <person name="Riano-Pachon D.M."/>
            <person name="Squina F.M."/>
        </authorList>
    </citation>
    <scope>NUCLEOTIDE SEQUENCE [LARGE SCALE GENOMIC DNA]</scope>
    <source>
        <strain evidence="2 3">ATCC 43280</strain>
    </source>
</reference>
<dbReference type="EMBL" id="JPSL02000036">
    <property type="protein sequence ID" value="KIX84753.1"/>
    <property type="molecule type" value="Genomic_DNA"/>
</dbReference>
<dbReference type="Proteomes" id="UP000030364">
    <property type="component" value="Unassembled WGS sequence"/>
</dbReference>
<protein>
    <recommendedName>
        <fullName evidence="4">Lipoprotein</fullName>
    </recommendedName>
</protein>
<comment type="caution">
    <text evidence="2">The sequence shown here is derived from an EMBL/GenBank/DDBJ whole genome shotgun (WGS) entry which is preliminary data.</text>
</comment>
<evidence type="ECO:0000256" key="1">
    <source>
        <dbReference type="SAM" id="SignalP"/>
    </source>
</evidence>
<dbReference type="RefSeq" id="WP_045245967.1">
    <property type="nucleotide sequence ID" value="NZ_JPSL02000036.1"/>
</dbReference>
<dbReference type="NCBIfam" id="NF041766">
    <property type="entry name" value="choice_anch_U"/>
    <property type="match status" value="1"/>
</dbReference>
<feature type="chain" id="PRO_5002315551" description="Lipoprotein" evidence="1">
    <location>
        <begin position="24"/>
        <end position="1135"/>
    </location>
</feature>
<dbReference type="AlphaFoldDB" id="A0A0D6XCY9"/>
<dbReference type="STRING" id="276.THFILI_02165"/>
<organism evidence="2 3">
    <name type="scientific">Thermus filiformis</name>
    <dbReference type="NCBI Taxonomy" id="276"/>
    <lineage>
        <taxon>Bacteria</taxon>
        <taxon>Thermotogati</taxon>
        <taxon>Deinococcota</taxon>
        <taxon>Deinococci</taxon>
        <taxon>Thermales</taxon>
        <taxon>Thermaceae</taxon>
        <taxon>Thermus</taxon>
    </lineage>
</organism>
<keyword evidence="3" id="KW-1185">Reference proteome</keyword>